<evidence type="ECO:0000256" key="11">
    <source>
        <dbReference type="ARBA" id="ARBA00023136"/>
    </source>
</evidence>
<keyword evidence="12" id="KW-1133">Transmembrane helix</keyword>
<evidence type="ECO:0000256" key="2">
    <source>
        <dbReference type="ARBA" id="ARBA00004651"/>
    </source>
</evidence>
<dbReference type="InterPro" id="IPR010559">
    <property type="entry name" value="Sig_transdc_His_kin_internal"/>
</dbReference>
<dbReference type="PROSITE" id="PS50885">
    <property type="entry name" value="HAMP"/>
    <property type="match status" value="1"/>
</dbReference>
<dbReference type="Pfam" id="PF02518">
    <property type="entry name" value="HATPase_c"/>
    <property type="match status" value="1"/>
</dbReference>
<evidence type="ECO:0000256" key="8">
    <source>
        <dbReference type="ARBA" id="ARBA00022777"/>
    </source>
</evidence>
<dbReference type="EC" id="2.7.13.3" evidence="3"/>
<dbReference type="Proteomes" id="UP000612456">
    <property type="component" value="Unassembled WGS sequence"/>
</dbReference>
<dbReference type="Pfam" id="PF00672">
    <property type="entry name" value="HAMP"/>
    <property type="match status" value="1"/>
</dbReference>
<keyword evidence="11 12" id="KW-0472">Membrane</keyword>
<evidence type="ECO:0000256" key="3">
    <source>
        <dbReference type="ARBA" id="ARBA00012438"/>
    </source>
</evidence>
<accession>A0A916ZDE8</accession>
<evidence type="ECO:0000256" key="12">
    <source>
        <dbReference type="SAM" id="Phobius"/>
    </source>
</evidence>
<organism evidence="15 16">
    <name type="scientific">Paenibacillus nasutitermitis</name>
    <dbReference type="NCBI Taxonomy" id="1652958"/>
    <lineage>
        <taxon>Bacteria</taxon>
        <taxon>Bacillati</taxon>
        <taxon>Bacillota</taxon>
        <taxon>Bacilli</taxon>
        <taxon>Bacillales</taxon>
        <taxon>Paenibacillaceae</taxon>
        <taxon>Paenibacillus</taxon>
    </lineage>
</organism>
<dbReference type="InterPro" id="IPR036890">
    <property type="entry name" value="HATPase_C_sf"/>
</dbReference>
<dbReference type="InterPro" id="IPR003660">
    <property type="entry name" value="HAMP_dom"/>
</dbReference>
<keyword evidence="16" id="KW-1185">Reference proteome</keyword>
<feature type="transmembrane region" description="Helical" evidence="12">
    <location>
        <begin position="304"/>
        <end position="323"/>
    </location>
</feature>
<dbReference type="EMBL" id="BMHP01000004">
    <property type="protein sequence ID" value="GGD88928.1"/>
    <property type="molecule type" value="Genomic_DNA"/>
</dbReference>
<evidence type="ECO:0000256" key="9">
    <source>
        <dbReference type="ARBA" id="ARBA00022840"/>
    </source>
</evidence>
<comment type="caution">
    <text evidence="15">The sequence shown here is derived from an EMBL/GenBank/DDBJ whole genome shotgun (WGS) entry which is preliminary data.</text>
</comment>
<dbReference type="Gene3D" id="3.30.565.10">
    <property type="entry name" value="Histidine kinase-like ATPase, C-terminal domain"/>
    <property type="match status" value="1"/>
</dbReference>
<dbReference type="GO" id="GO:0005886">
    <property type="term" value="C:plasma membrane"/>
    <property type="evidence" value="ECO:0007669"/>
    <property type="project" value="UniProtKB-SubCell"/>
</dbReference>
<evidence type="ECO:0000256" key="7">
    <source>
        <dbReference type="ARBA" id="ARBA00022741"/>
    </source>
</evidence>
<dbReference type="InterPro" id="IPR050640">
    <property type="entry name" value="Bact_2-comp_sensor_kinase"/>
</dbReference>
<feature type="transmembrane region" description="Helical" evidence="12">
    <location>
        <begin position="20"/>
        <end position="40"/>
    </location>
</feature>
<dbReference type="Pfam" id="PF06580">
    <property type="entry name" value="His_kinase"/>
    <property type="match status" value="1"/>
</dbReference>
<evidence type="ECO:0000313" key="16">
    <source>
        <dbReference type="Proteomes" id="UP000612456"/>
    </source>
</evidence>
<keyword evidence="9" id="KW-0067">ATP-binding</keyword>
<dbReference type="AlphaFoldDB" id="A0A916ZDE8"/>
<comment type="catalytic activity">
    <reaction evidence="1">
        <text>ATP + protein L-histidine = ADP + protein N-phospho-L-histidine.</text>
        <dbReference type="EC" id="2.7.13.3"/>
    </reaction>
</comment>
<dbReference type="CDD" id="cd18774">
    <property type="entry name" value="PDC2_HK_sensor"/>
    <property type="match status" value="1"/>
</dbReference>
<dbReference type="InterPro" id="IPR003594">
    <property type="entry name" value="HATPase_dom"/>
</dbReference>
<dbReference type="SUPFAM" id="SSF55874">
    <property type="entry name" value="ATPase domain of HSP90 chaperone/DNA topoisomerase II/histidine kinase"/>
    <property type="match status" value="1"/>
</dbReference>
<dbReference type="PROSITE" id="PS50109">
    <property type="entry name" value="HIS_KIN"/>
    <property type="match status" value="1"/>
</dbReference>
<dbReference type="PANTHER" id="PTHR34220">
    <property type="entry name" value="SENSOR HISTIDINE KINASE YPDA"/>
    <property type="match status" value="1"/>
</dbReference>
<reference evidence="15" key="1">
    <citation type="journal article" date="2014" name="Int. J. Syst. Evol. Microbiol.">
        <title>Complete genome sequence of Corynebacterium casei LMG S-19264T (=DSM 44701T), isolated from a smear-ripened cheese.</title>
        <authorList>
            <consortium name="US DOE Joint Genome Institute (JGI-PGF)"/>
            <person name="Walter F."/>
            <person name="Albersmeier A."/>
            <person name="Kalinowski J."/>
            <person name="Ruckert C."/>
        </authorList>
    </citation>
    <scope>NUCLEOTIDE SEQUENCE</scope>
    <source>
        <strain evidence="15">CGMCC 1.15178</strain>
    </source>
</reference>
<gene>
    <name evidence="15" type="ORF">GCM10010911_54380</name>
</gene>
<evidence type="ECO:0000256" key="10">
    <source>
        <dbReference type="ARBA" id="ARBA00023012"/>
    </source>
</evidence>
<dbReference type="SMART" id="SM00304">
    <property type="entry name" value="HAMP"/>
    <property type="match status" value="1"/>
</dbReference>
<name>A0A916ZDE8_9BACL</name>
<dbReference type="SMART" id="SM00387">
    <property type="entry name" value="HATPase_c"/>
    <property type="match status" value="1"/>
</dbReference>
<dbReference type="Gene3D" id="3.30.450.20">
    <property type="entry name" value="PAS domain"/>
    <property type="match status" value="2"/>
</dbReference>
<evidence type="ECO:0000259" key="13">
    <source>
        <dbReference type="PROSITE" id="PS50109"/>
    </source>
</evidence>
<dbReference type="GO" id="GO:0005524">
    <property type="term" value="F:ATP binding"/>
    <property type="evidence" value="ECO:0007669"/>
    <property type="project" value="UniProtKB-KW"/>
</dbReference>
<sequence length="597" mass="68060">MAFFYGWFGNLSLKQKLFLTYGILIILPLSSYTMFSYMQISSLVKKQTMISANQLFEEAASAVSNKVAQMVNTLDIVSMDSMINEIISSRTDNYNINEQLRDYQNLELFLNNLERNKELYHIRLYFNNEAIYTDERINLFSMESIKKEAWFKDLNHSSSTTVWFNPPLGEIRSDREEDRLVSVARFVWNLRSLSQKSGICRIDIPQSSLDRILTSAKISTRSSVYLQNGNGDIIASSGSDDPRIRISQERLAADIPEQQWSTINVDKQDLLVSRQPIARTDWNLVSVVPLSSVFTAVHNQRDQMLLVMFAIATIAYFLAYYLAKLSTKSIHRLSRKMRNVQSGDLEPLTVTHQGNDEIGQLMNSFNFMIGKISRLVDDQFESGKALKQAELKTLQAQINPHFLYNSLDLINCLAIDRQVPEISKMIVSLTDFYKLGLNKGKEFVPLQDELKHVKAYVDIQNMRFDGGIALVLDIPQQLMTYPVLKLTLQPLVENAILHGLREKPNQNGTIRISGTLTDKTIRLTIADDGIGIPPERLDSLLHNKTEPDSIHGFGLSNVRERLVLTYGEPYDLRLTSEYQKGTTVELYFPANAETDNH</sequence>
<keyword evidence="6" id="KW-0808">Transferase</keyword>
<proteinExistence type="predicted"/>
<reference evidence="15" key="2">
    <citation type="submission" date="2020-09" db="EMBL/GenBank/DDBJ databases">
        <authorList>
            <person name="Sun Q."/>
            <person name="Zhou Y."/>
        </authorList>
    </citation>
    <scope>NUCLEOTIDE SEQUENCE</scope>
    <source>
        <strain evidence="15">CGMCC 1.15178</strain>
    </source>
</reference>
<feature type="domain" description="Histidine kinase" evidence="13">
    <location>
        <begin position="415"/>
        <end position="592"/>
    </location>
</feature>
<keyword evidence="5" id="KW-0597">Phosphoprotein</keyword>
<dbReference type="PANTHER" id="PTHR34220:SF7">
    <property type="entry name" value="SENSOR HISTIDINE KINASE YPDA"/>
    <property type="match status" value="1"/>
</dbReference>
<keyword evidence="4" id="KW-1003">Cell membrane</keyword>
<evidence type="ECO:0000256" key="6">
    <source>
        <dbReference type="ARBA" id="ARBA00022679"/>
    </source>
</evidence>
<dbReference type="RefSeq" id="WP_188996955.1">
    <property type="nucleotide sequence ID" value="NZ_BMHP01000004.1"/>
</dbReference>
<keyword evidence="7" id="KW-0547">Nucleotide-binding</keyword>
<evidence type="ECO:0000256" key="5">
    <source>
        <dbReference type="ARBA" id="ARBA00022553"/>
    </source>
</evidence>
<evidence type="ECO:0000313" key="15">
    <source>
        <dbReference type="EMBL" id="GGD88928.1"/>
    </source>
</evidence>
<dbReference type="Gene3D" id="6.10.340.10">
    <property type="match status" value="1"/>
</dbReference>
<feature type="domain" description="HAMP" evidence="14">
    <location>
        <begin position="324"/>
        <end position="377"/>
    </location>
</feature>
<evidence type="ECO:0000259" key="14">
    <source>
        <dbReference type="PROSITE" id="PS50885"/>
    </source>
</evidence>
<dbReference type="SUPFAM" id="SSF158472">
    <property type="entry name" value="HAMP domain-like"/>
    <property type="match status" value="1"/>
</dbReference>
<keyword evidence="8 15" id="KW-0418">Kinase</keyword>
<comment type="subcellular location">
    <subcellularLocation>
        <location evidence="2">Cell membrane</location>
        <topology evidence="2">Multi-pass membrane protein</topology>
    </subcellularLocation>
</comment>
<keyword evidence="12" id="KW-0812">Transmembrane</keyword>
<evidence type="ECO:0000256" key="4">
    <source>
        <dbReference type="ARBA" id="ARBA00022475"/>
    </source>
</evidence>
<dbReference type="CDD" id="cd06225">
    <property type="entry name" value="HAMP"/>
    <property type="match status" value="1"/>
</dbReference>
<keyword evidence="10" id="KW-0902">Two-component regulatory system</keyword>
<dbReference type="InterPro" id="IPR005467">
    <property type="entry name" value="His_kinase_dom"/>
</dbReference>
<evidence type="ECO:0000256" key="1">
    <source>
        <dbReference type="ARBA" id="ARBA00000085"/>
    </source>
</evidence>
<protein>
    <recommendedName>
        <fullName evidence="3">histidine kinase</fullName>
        <ecNumber evidence="3">2.7.13.3</ecNumber>
    </recommendedName>
</protein>
<dbReference type="GO" id="GO:0000155">
    <property type="term" value="F:phosphorelay sensor kinase activity"/>
    <property type="evidence" value="ECO:0007669"/>
    <property type="project" value="InterPro"/>
</dbReference>